<dbReference type="Proteomes" id="UP000188268">
    <property type="component" value="Unassembled WGS sequence"/>
</dbReference>
<dbReference type="Gramene" id="OMO67745">
    <property type="protein sequence ID" value="OMO67745"/>
    <property type="gene ID" value="CCACVL1_20346"/>
</dbReference>
<dbReference type="AlphaFoldDB" id="A0A1R3HBM5"/>
<protein>
    <submittedName>
        <fullName evidence="2">Uncharacterized protein</fullName>
    </submittedName>
</protein>
<keyword evidence="3" id="KW-1185">Reference proteome</keyword>
<evidence type="ECO:0000256" key="1">
    <source>
        <dbReference type="SAM" id="MobiDB-lite"/>
    </source>
</evidence>
<evidence type="ECO:0000313" key="3">
    <source>
        <dbReference type="Proteomes" id="UP000188268"/>
    </source>
</evidence>
<proteinExistence type="predicted"/>
<comment type="caution">
    <text evidence="2">The sequence shown here is derived from an EMBL/GenBank/DDBJ whole genome shotgun (WGS) entry which is preliminary data.</text>
</comment>
<feature type="non-terminal residue" evidence="2">
    <location>
        <position position="1"/>
    </location>
</feature>
<gene>
    <name evidence="2" type="ORF">CCACVL1_20346</name>
</gene>
<reference evidence="2 3" key="1">
    <citation type="submission" date="2013-09" db="EMBL/GenBank/DDBJ databases">
        <title>Corchorus capsularis genome sequencing.</title>
        <authorList>
            <person name="Alam M."/>
            <person name="Haque M.S."/>
            <person name="Islam M.S."/>
            <person name="Emdad E.M."/>
            <person name="Islam M.M."/>
            <person name="Ahmed B."/>
            <person name="Halim A."/>
            <person name="Hossen Q.M.M."/>
            <person name="Hossain M.Z."/>
            <person name="Ahmed R."/>
            <person name="Khan M.M."/>
            <person name="Islam R."/>
            <person name="Rashid M.M."/>
            <person name="Khan S.A."/>
            <person name="Rahman M.S."/>
            <person name="Alam M."/>
        </authorList>
    </citation>
    <scope>NUCLEOTIDE SEQUENCE [LARGE SCALE GENOMIC DNA]</scope>
    <source>
        <strain evidence="3">cv. CVL-1</strain>
        <tissue evidence="2">Whole seedling</tissue>
    </source>
</reference>
<evidence type="ECO:0000313" key="2">
    <source>
        <dbReference type="EMBL" id="OMO67745.1"/>
    </source>
</evidence>
<feature type="region of interest" description="Disordered" evidence="1">
    <location>
        <begin position="1"/>
        <end position="26"/>
    </location>
</feature>
<dbReference type="EMBL" id="AWWV01012376">
    <property type="protein sequence ID" value="OMO67745.1"/>
    <property type="molecule type" value="Genomic_DNA"/>
</dbReference>
<organism evidence="2 3">
    <name type="scientific">Corchorus capsularis</name>
    <name type="common">Jute</name>
    <dbReference type="NCBI Taxonomy" id="210143"/>
    <lineage>
        <taxon>Eukaryota</taxon>
        <taxon>Viridiplantae</taxon>
        <taxon>Streptophyta</taxon>
        <taxon>Embryophyta</taxon>
        <taxon>Tracheophyta</taxon>
        <taxon>Spermatophyta</taxon>
        <taxon>Magnoliopsida</taxon>
        <taxon>eudicotyledons</taxon>
        <taxon>Gunneridae</taxon>
        <taxon>Pentapetalae</taxon>
        <taxon>rosids</taxon>
        <taxon>malvids</taxon>
        <taxon>Malvales</taxon>
        <taxon>Malvaceae</taxon>
        <taxon>Grewioideae</taxon>
        <taxon>Apeibeae</taxon>
        <taxon>Corchorus</taxon>
    </lineage>
</organism>
<name>A0A1R3HBM5_COCAP</name>
<accession>A0A1R3HBM5</accession>
<sequence>GGPLKLLRMDPMCQKRHPLPKTDCEA</sequence>